<proteinExistence type="predicted"/>
<evidence type="ECO:0000256" key="1">
    <source>
        <dbReference type="ARBA" id="ARBA00004418"/>
    </source>
</evidence>
<reference evidence="4" key="1">
    <citation type="journal article" date="2019" name="Int. J. Syst. Evol. Microbiol.">
        <title>The Global Catalogue of Microorganisms (GCM) 10K type strain sequencing project: providing services to taxonomists for standard genome sequencing and annotation.</title>
        <authorList>
            <consortium name="The Broad Institute Genomics Platform"/>
            <consortium name="The Broad Institute Genome Sequencing Center for Infectious Disease"/>
            <person name="Wu L."/>
            <person name="Ma J."/>
        </authorList>
    </citation>
    <scope>NUCLEOTIDE SEQUENCE [LARGE SCALE GENOMIC DNA]</scope>
    <source>
        <strain evidence="4">CCUG 56042</strain>
    </source>
</reference>
<name>A0ABW0JE60_9BURK</name>
<sequence length="147" mass="15958">MLTRNVFQTLLTVCLFAASAGALAAEPAAVKVRLSDGASAGMSLTLVPSTVPAGPVEFTILNESRTMKHEFMILPWSEAGAALPYDQKTQQVNEARLRALQGVEDLNPRETVTARLMLKPGRYIAFCNEPGHFRDAMHATFIVSPTK</sequence>
<evidence type="ECO:0000313" key="4">
    <source>
        <dbReference type="Proteomes" id="UP001596103"/>
    </source>
</evidence>
<dbReference type="InterPro" id="IPR008972">
    <property type="entry name" value="Cupredoxin"/>
</dbReference>
<evidence type="ECO:0000256" key="2">
    <source>
        <dbReference type="SAM" id="SignalP"/>
    </source>
</evidence>
<comment type="caution">
    <text evidence="3">The sequence shown here is derived from an EMBL/GenBank/DDBJ whole genome shotgun (WGS) entry which is preliminary data.</text>
</comment>
<keyword evidence="2" id="KW-0732">Signal</keyword>
<evidence type="ECO:0000313" key="3">
    <source>
        <dbReference type="EMBL" id="MFC5431150.1"/>
    </source>
</evidence>
<comment type="subcellular location">
    <subcellularLocation>
        <location evidence="1">Periplasm</location>
    </subcellularLocation>
</comment>
<feature type="chain" id="PRO_5046006735" description="Blue (type 1) copper domain-containing protein" evidence="2">
    <location>
        <begin position="25"/>
        <end position="147"/>
    </location>
</feature>
<dbReference type="Gene3D" id="2.60.40.420">
    <property type="entry name" value="Cupredoxins - blue copper proteins"/>
    <property type="match status" value="1"/>
</dbReference>
<organism evidence="3 4">
    <name type="scientific">Paraburkholderia denitrificans</name>
    <dbReference type="NCBI Taxonomy" id="694025"/>
    <lineage>
        <taxon>Bacteria</taxon>
        <taxon>Pseudomonadati</taxon>
        <taxon>Pseudomonadota</taxon>
        <taxon>Betaproteobacteria</taxon>
        <taxon>Burkholderiales</taxon>
        <taxon>Burkholderiaceae</taxon>
        <taxon>Paraburkholderia</taxon>
    </lineage>
</organism>
<dbReference type="SUPFAM" id="SSF49503">
    <property type="entry name" value="Cupredoxins"/>
    <property type="match status" value="1"/>
</dbReference>
<feature type="signal peptide" evidence="2">
    <location>
        <begin position="1"/>
        <end position="24"/>
    </location>
</feature>
<gene>
    <name evidence="3" type="ORF">ACFPTO_20440</name>
</gene>
<dbReference type="RefSeq" id="WP_377714190.1">
    <property type="nucleotide sequence ID" value="NZ_JBHSMP010000029.1"/>
</dbReference>
<evidence type="ECO:0008006" key="5">
    <source>
        <dbReference type="Google" id="ProtNLM"/>
    </source>
</evidence>
<protein>
    <recommendedName>
        <fullName evidence="5">Blue (type 1) copper domain-containing protein</fullName>
    </recommendedName>
</protein>
<dbReference type="Proteomes" id="UP001596103">
    <property type="component" value="Unassembled WGS sequence"/>
</dbReference>
<keyword evidence="4" id="KW-1185">Reference proteome</keyword>
<accession>A0ABW0JE60</accession>
<dbReference type="EMBL" id="JBHSMP010000029">
    <property type="protein sequence ID" value="MFC5431150.1"/>
    <property type="molecule type" value="Genomic_DNA"/>
</dbReference>